<dbReference type="KEGG" id="cak:Caul_4818"/>
<organism evidence="2">
    <name type="scientific">Caulobacter sp. (strain K31)</name>
    <dbReference type="NCBI Taxonomy" id="366602"/>
    <lineage>
        <taxon>Bacteria</taxon>
        <taxon>Pseudomonadati</taxon>
        <taxon>Pseudomonadota</taxon>
        <taxon>Alphaproteobacteria</taxon>
        <taxon>Caulobacterales</taxon>
        <taxon>Caulobacteraceae</taxon>
        <taxon>Caulobacter</taxon>
    </lineage>
</organism>
<dbReference type="AlphaFoldDB" id="B0T454"/>
<evidence type="ECO:0008006" key="3">
    <source>
        <dbReference type="Google" id="ProtNLM"/>
    </source>
</evidence>
<accession>B0T454</accession>
<evidence type="ECO:0000256" key="1">
    <source>
        <dbReference type="SAM" id="SignalP"/>
    </source>
</evidence>
<dbReference type="HOGENOM" id="CLU_1802612_0_0_5"/>
<protein>
    <recommendedName>
        <fullName evidence="3">UrcA family protein</fullName>
    </recommendedName>
</protein>
<reference evidence="2" key="1">
    <citation type="submission" date="2008-01" db="EMBL/GenBank/DDBJ databases">
        <title>Complete sequence of chromosome of Caulobacter sp. K31.</title>
        <authorList>
            <consortium name="US DOE Joint Genome Institute"/>
            <person name="Copeland A."/>
            <person name="Lucas S."/>
            <person name="Lapidus A."/>
            <person name="Barry K."/>
            <person name="Glavina del Rio T."/>
            <person name="Dalin E."/>
            <person name="Tice H."/>
            <person name="Pitluck S."/>
            <person name="Bruce D."/>
            <person name="Goodwin L."/>
            <person name="Thompson L.S."/>
            <person name="Brettin T."/>
            <person name="Detter J.C."/>
            <person name="Han C."/>
            <person name="Schmutz J."/>
            <person name="Larimer F."/>
            <person name="Land M."/>
            <person name="Hauser L."/>
            <person name="Kyrpides N."/>
            <person name="Kim E."/>
            <person name="Stephens C."/>
            <person name="Richardson P."/>
        </authorList>
    </citation>
    <scope>NUCLEOTIDE SEQUENCE [LARGE SCALE GENOMIC DNA]</scope>
    <source>
        <strain evidence="2">K31</strain>
    </source>
</reference>
<dbReference type="EMBL" id="CP000927">
    <property type="protein sequence ID" value="ABZ73938.1"/>
    <property type="molecule type" value="Genomic_DNA"/>
</dbReference>
<feature type="signal peptide" evidence="1">
    <location>
        <begin position="1"/>
        <end position="19"/>
    </location>
</feature>
<evidence type="ECO:0000313" key="2">
    <source>
        <dbReference type="EMBL" id="ABZ73938.1"/>
    </source>
</evidence>
<proteinExistence type="predicted"/>
<feature type="chain" id="PRO_5002755963" description="UrcA family protein" evidence="1">
    <location>
        <begin position="20"/>
        <end position="143"/>
    </location>
</feature>
<name>B0T454_CAUSK</name>
<gene>
    <name evidence="2" type="ordered locus">Caul_4818</name>
</gene>
<dbReference type="STRING" id="366602.Caul_4818"/>
<sequence precursor="true">MAMQLLLAAAMAASISTPAPDDGMPRSIAAAAATAERSAPAETDVRLAVANAGENVLVTSGATPEVAQRSLERVLGVCGTSQAAALKFSCPATPAAYDGLRDLLVKIRRLAAQQIAPGAGQTGISAFGAAPASIPGGGGPDYN</sequence>
<keyword evidence="1" id="KW-0732">Signal</keyword>